<accession>A0A2G9RG29</accession>
<comment type="caution">
    <text evidence="9">Lacks conserved residue(s) required for the propagation of feature annotation.</text>
</comment>
<dbReference type="InterPro" id="IPR002172">
    <property type="entry name" value="LDrepeatLR_classA_rpt"/>
</dbReference>
<dbReference type="OrthoDB" id="21182at2759"/>
<dbReference type="InterPro" id="IPR011042">
    <property type="entry name" value="6-blade_b-propeller_TolB-like"/>
</dbReference>
<keyword evidence="7" id="KW-0675">Receptor</keyword>
<dbReference type="SUPFAM" id="SSF57424">
    <property type="entry name" value="LDL receptor-like module"/>
    <property type="match status" value="4"/>
</dbReference>
<dbReference type="PROSITE" id="PS50068">
    <property type="entry name" value="LDLRA_2"/>
    <property type="match status" value="4"/>
</dbReference>
<comment type="subcellular location">
    <subcellularLocation>
        <location evidence="1">Membrane</location>
        <topology evidence="1">Single-pass membrane protein</topology>
    </subcellularLocation>
</comment>
<feature type="disulfide bond" evidence="9">
    <location>
        <begin position="293"/>
        <end position="305"/>
    </location>
</feature>
<evidence type="ECO:0000256" key="6">
    <source>
        <dbReference type="ARBA" id="ARBA00023157"/>
    </source>
</evidence>
<dbReference type="GO" id="GO:0006898">
    <property type="term" value="P:receptor-mediated endocytosis"/>
    <property type="evidence" value="ECO:0007669"/>
    <property type="project" value="TreeGrafter"/>
</dbReference>
<dbReference type="Gene3D" id="4.10.400.10">
    <property type="entry name" value="Low-density Lipoprotein Receptor"/>
    <property type="match status" value="4"/>
</dbReference>
<evidence type="ECO:0000256" key="7">
    <source>
        <dbReference type="ARBA" id="ARBA00023170"/>
    </source>
</evidence>
<dbReference type="PRINTS" id="PR00261">
    <property type="entry name" value="LDLRECEPTOR"/>
</dbReference>
<dbReference type="GO" id="GO:0042562">
    <property type="term" value="F:hormone binding"/>
    <property type="evidence" value="ECO:0007669"/>
    <property type="project" value="TreeGrafter"/>
</dbReference>
<dbReference type="InterPro" id="IPR036055">
    <property type="entry name" value="LDL_receptor-like_sf"/>
</dbReference>
<gene>
    <name evidence="10" type="ORF">AB205_0046490</name>
</gene>
<dbReference type="GO" id="GO:0016324">
    <property type="term" value="C:apical plasma membrane"/>
    <property type="evidence" value="ECO:0007669"/>
    <property type="project" value="TreeGrafter"/>
</dbReference>
<evidence type="ECO:0000313" key="11">
    <source>
        <dbReference type="Proteomes" id="UP000228934"/>
    </source>
</evidence>
<dbReference type="SUPFAM" id="SSF63825">
    <property type="entry name" value="YWTD domain"/>
    <property type="match status" value="1"/>
</dbReference>
<keyword evidence="6 9" id="KW-1015">Disulfide bond</keyword>
<feature type="disulfide bond" evidence="9">
    <location>
        <begin position="341"/>
        <end position="359"/>
    </location>
</feature>
<keyword evidence="2" id="KW-0812">Transmembrane</keyword>
<dbReference type="Pfam" id="PF00057">
    <property type="entry name" value="Ldl_recept_a"/>
    <property type="match status" value="4"/>
</dbReference>
<keyword evidence="3" id="KW-0677">Repeat</keyword>
<feature type="disulfide bond" evidence="9">
    <location>
        <begin position="300"/>
        <end position="318"/>
    </location>
</feature>
<dbReference type="PANTHER" id="PTHR22722:SF11">
    <property type="entry name" value="LOW-DENSITY LIPOPROTEIN RECEPTOR-RELATED PROTEIN 2"/>
    <property type="match status" value="1"/>
</dbReference>
<dbReference type="PROSITE" id="PS01209">
    <property type="entry name" value="LDLRA_1"/>
    <property type="match status" value="2"/>
</dbReference>
<dbReference type="SMART" id="SM00192">
    <property type="entry name" value="LDLa"/>
    <property type="match status" value="4"/>
</dbReference>
<keyword evidence="4" id="KW-1133">Transmembrane helix</keyword>
<keyword evidence="5" id="KW-0472">Membrane</keyword>
<evidence type="ECO:0000256" key="9">
    <source>
        <dbReference type="PROSITE-ProRule" id="PRU00124"/>
    </source>
</evidence>
<evidence type="ECO:0000256" key="1">
    <source>
        <dbReference type="ARBA" id="ARBA00004167"/>
    </source>
</evidence>
<dbReference type="GO" id="GO:0043235">
    <property type="term" value="C:receptor complex"/>
    <property type="evidence" value="ECO:0007669"/>
    <property type="project" value="TreeGrafter"/>
</dbReference>
<dbReference type="Gene3D" id="2.120.10.30">
    <property type="entry name" value="TolB, C-terminal domain"/>
    <property type="match status" value="2"/>
</dbReference>
<protein>
    <recommendedName>
        <fullName evidence="12">EGF-like domain-containing protein</fullName>
    </recommendedName>
</protein>
<evidence type="ECO:0000256" key="2">
    <source>
        <dbReference type="ARBA" id="ARBA00022692"/>
    </source>
</evidence>
<reference evidence="11" key="1">
    <citation type="journal article" date="2017" name="Nat. Commun.">
        <title>The North American bullfrog draft genome provides insight into hormonal regulation of long noncoding RNA.</title>
        <authorList>
            <person name="Hammond S.A."/>
            <person name="Warren R.L."/>
            <person name="Vandervalk B.P."/>
            <person name="Kucuk E."/>
            <person name="Khan H."/>
            <person name="Gibb E.A."/>
            <person name="Pandoh P."/>
            <person name="Kirk H."/>
            <person name="Zhao Y."/>
            <person name="Jones M."/>
            <person name="Mungall A.J."/>
            <person name="Coope R."/>
            <person name="Pleasance S."/>
            <person name="Moore R.A."/>
            <person name="Holt R.A."/>
            <person name="Round J.M."/>
            <person name="Ohora S."/>
            <person name="Walle B.V."/>
            <person name="Veldhoen N."/>
            <person name="Helbing C.C."/>
            <person name="Birol I."/>
        </authorList>
    </citation>
    <scope>NUCLEOTIDE SEQUENCE [LARGE SCALE GENOMIC DNA]</scope>
</reference>
<feature type="disulfide bond" evidence="9">
    <location>
        <begin position="252"/>
        <end position="264"/>
    </location>
</feature>
<dbReference type="InterPro" id="IPR023415">
    <property type="entry name" value="LDLR_class-A_CS"/>
</dbReference>
<sequence>KLYWVDAYKDCLSVAELDGRFRKRLVDRCVDANNTFCFQYPRAIVVHPKKGFSDLDGQHRHAVFDGTLPHPFAITVFEDTIYWTDWNTRTVEKGNNLFTQKQALTTERALIIRRVAEIKSCAQQRLIMRFEYQLLVSYSHMLEFCMSFNILNVYSEIKWSFLLVNNPCGRNNGGCSHLCLIKEGGQGYTCECPDNFVAMQFGNIVRCLPSCSSTQFLCADSERCIPIWWKCDGQRDCRDGSDEPSSCPHRYCPIGQFQCNDGNCTSTHFLCNIQQDCPDNSDEDQILCANHQCEDHQWQCANKHCIPEAWQCDGEDDCGDNSDEDSSHCTTRTCNPGQFKCNNGRCIPQSWKCDVDDDCGDHSDEPIEECSVCTHAVYEHVRF</sequence>
<feature type="disulfide bond" evidence="9">
    <location>
        <begin position="334"/>
        <end position="346"/>
    </location>
</feature>
<proteinExistence type="predicted"/>
<dbReference type="AlphaFoldDB" id="A0A2G9RG29"/>
<evidence type="ECO:0000256" key="8">
    <source>
        <dbReference type="ARBA" id="ARBA00023180"/>
    </source>
</evidence>
<feature type="non-terminal residue" evidence="10">
    <location>
        <position position="1"/>
    </location>
</feature>
<keyword evidence="11" id="KW-1185">Reference proteome</keyword>
<evidence type="ECO:0008006" key="12">
    <source>
        <dbReference type="Google" id="ProtNLM"/>
    </source>
</evidence>
<evidence type="ECO:0000256" key="4">
    <source>
        <dbReference type="ARBA" id="ARBA00022989"/>
    </source>
</evidence>
<organism evidence="10 11">
    <name type="scientific">Aquarana catesbeiana</name>
    <name type="common">American bullfrog</name>
    <name type="synonym">Rana catesbeiana</name>
    <dbReference type="NCBI Taxonomy" id="8400"/>
    <lineage>
        <taxon>Eukaryota</taxon>
        <taxon>Metazoa</taxon>
        <taxon>Chordata</taxon>
        <taxon>Craniata</taxon>
        <taxon>Vertebrata</taxon>
        <taxon>Euteleostomi</taxon>
        <taxon>Amphibia</taxon>
        <taxon>Batrachia</taxon>
        <taxon>Anura</taxon>
        <taxon>Neobatrachia</taxon>
        <taxon>Ranoidea</taxon>
        <taxon>Ranidae</taxon>
        <taxon>Aquarana</taxon>
    </lineage>
</organism>
<dbReference type="EMBL" id="KV943297">
    <property type="protein sequence ID" value="PIO26838.1"/>
    <property type="molecule type" value="Genomic_DNA"/>
</dbReference>
<dbReference type="InterPro" id="IPR051221">
    <property type="entry name" value="LDLR-related"/>
</dbReference>
<dbReference type="CDD" id="cd00112">
    <property type="entry name" value="LDLa"/>
    <property type="match status" value="4"/>
</dbReference>
<evidence type="ECO:0000256" key="3">
    <source>
        <dbReference type="ARBA" id="ARBA00022737"/>
    </source>
</evidence>
<feature type="non-terminal residue" evidence="10">
    <location>
        <position position="383"/>
    </location>
</feature>
<dbReference type="Gene3D" id="2.10.25.10">
    <property type="entry name" value="Laminin"/>
    <property type="match status" value="1"/>
</dbReference>
<dbReference type="FunFam" id="4.10.400.10:FF:000011">
    <property type="entry name" value="Low-density lipoprotein receptor-related protein 1"/>
    <property type="match status" value="1"/>
</dbReference>
<name>A0A2G9RG29_AQUCT</name>
<keyword evidence="8" id="KW-0325">Glycoprotein</keyword>
<dbReference type="Proteomes" id="UP000228934">
    <property type="component" value="Unassembled WGS sequence"/>
</dbReference>
<dbReference type="FunFam" id="4.10.400.10:FF:000108">
    <property type="entry name" value="Low-density lipoprotein receptor-related protein 2"/>
    <property type="match status" value="1"/>
</dbReference>
<dbReference type="PANTHER" id="PTHR22722">
    <property type="entry name" value="LOW-DENSITY LIPOPROTEIN RECEPTOR-RELATED PROTEIN 2-RELATED"/>
    <property type="match status" value="1"/>
</dbReference>
<evidence type="ECO:0000313" key="10">
    <source>
        <dbReference type="EMBL" id="PIO26838.1"/>
    </source>
</evidence>
<dbReference type="FunFam" id="4.10.400.10:FF:000005">
    <property type="entry name" value="low-density lipoprotein receptor-related protein 1B"/>
    <property type="match status" value="1"/>
</dbReference>
<evidence type="ECO:0000256" key="5">
    <source>
        <dbReference type="ARBA" id="ARBA00023136"/>
    </source>
</evidence>
<feature type="disulfide bond" evidence="9">
    <location>
        <begin position="259"/>
        <end position="277"/>
    </location>
</feature>